<keyword evidence="2 5" id="KW-0812">Transmembrane</keyword>
<keyword evidence="3 5" id="KW-1133">Transmembrane helix</keyword>
<organism evidence="7 8">
    <name type="scientific">Nocardiopsis composta</name>
    <dbReference type="NCBI Taxonomy" id="157465"/>
    <lineage>
        <taxon>Bacteria</taxon>
        <taxon>Bacillati</taxon>
        <taxon>Actinomycetota</taxon>
        <taxon>Actinomycetes</taxon>
        <taxon>Streptosporangiales</taxon>
        <taxon>Nocardiopsidaceae</taxon>
        <taxon>Nocardiopsis</taxon>
    </lineage>
</organism>
<dbReference type="PROSITE" id="PS50850">
    <property type="entry name" value="MFS"/>
    <property type="match status" value="1"/>
</dbReference>
<evidence type="ECO:0000313" key="8">
    <source>
        <dbReference type="Proteomes" id="UP000572635"/>
    </source>
</evidence>
<comment type="caution">
    <text evidence="7">The sequence shown here is derived from an EMBL/GenBank/DDBJ whole genome shotgun (WGS) entry which is preliminary data.</text>
</comment>
<feature type="transmembrane region" description="Helical" evidence="5">
    <location>
        <begin position="215"/>
        <end position="237"/>
    </location>
</feature>
<accession>A0A7W8QL56</accession>
<feature type="transmembrane region" description="Helical" evidence="5">
    <location>
        <begin position="142"/>
        <end position="161"/>
    </location>
</feature>
<evidence type="ECO:0000256" key="5">
    <source>
        <dbReference type="SAM" id="Phobius"/>
    </source>
</evidence>
<feature type="transmembrane region" description="Helical" evidence="5">
    <location>
        <begin position="111"/>
        <end position="130"/>
    </location>
</feature>
<dbReference type="PANTHER" id="PTHR42718:SF39">
    <property type="entry name" value="ACTINORHODIN TRANSPORTER-RELATED"/>
    <property type="match status" value="1"/>
</dbReference>
<dbReference type="Gene3D" id="1.20.1250.20">
    <property type="entry name" value="MFS general substrate transporter like domains"/>
    <property type="match status" value="1"/>
</dbReference>
<sequence length="321" mass="33327">MLLVTGGRLGDAFGRKRMFIAGVAGFTAASVLCGAAPTVAALIAGRVLQGVFAALMTPQILSVIQVEFLPDQRPKAYAAFGAVQGIATVGGPVVGGLLIDADLFGLSWRPIFLINLPVGLAAVAAAAVLLRESRAEQAQRFDAGGVLLLGLPLLLLLYPLIQGGEHGWSGLHALMLAAVVPLFLLFTRHQARRDRAGGMPLVPPRLFRQRGFTDGVLIGTAFFAGVTGFLMVFAVTLQTGLGFSPREAGLILFPYSVGIAAASGASFSLVPRLGRRLIALGALVFEIGVMLLAALLTAVLPRPTGAEAAAEPKEEGGTRRA</sequence>
<feature type="transmembrane region" description="Helical" evidence="5">
    <location>
        <begin position="76"/>
        <end position="99"/>
    </location>
</feature>
<evidence type="ECO:0000256" key="4">
    <source>
        <dbReference type="ARBA" id="ARBA00023136"/>
    </source>
</evidence>
<feature type="transmembrane region" description="Helical" evidence="5">
    <location>
        <begin position="50"/>
        <end position="69"/>
    </location>
</feature>
<dbReference type="Proteomes" id="UP000572635">
    <property type="component" value="Unassembled WGS sequence"/>
</dbReference>
<gene>
    <name evidence="7" type="ORF">HDA36_001580</name>
</gene>
<dbReference type="AlphaFoldDB" id="A0A7W8QL56"/>
<comment type="subcellular location">
    <subcellularLocation>
        <location evidence="1">Cell membrane</location>
        <topology evidence="1">Multi-pass membrane protein</topology>
    </subcellularLocation>
</comment>
<feature type="transmembrane region" description="Helical" evidence="5">
    <location>
        <begin position="249"/>
        <end position="270"/>
    </location>
</feature>
<dbReference type="InterPro" id="IPR011701">
    <property type="entry name" value="MFS"/>
</dbReference>
<dbReference type="InterPro" id="IPR036259">
    <property type="entry name" value="MFS_trans_sf"/>
</dbReference>
<dbReference type="GO" id="GO:0005886">
    <property type="term" value="C:plasma membrane"/>
    <property type="evidence" value="ECO:0007669"/>
    <property type="project" value="UniProtKB-SubCell"/>
</dbReference>
<evidence type="ECO:0000256" key="2">
    <source>
        <dbReference type="ARBA" id="ARBA00022692"/>
    </source>
</evidence>
<dbReference type="Pfam" id="PF07690">
    <property type="entry name" value="MFS_1"/>
    <property type="match status" value="1"/>
</dbReference>
<keyword evidence="4 5" id="KW-0472">Membrane</keyword>
<keyword evidence="8" id="KW-1185">Reference proteome</keyword>
<evidence type="ECO:0000313" key="7">
    <source>
        <dbReference type="EMBL" id="MBB5431496.1"/>
    </source>
</evidence>
<feature type="transmembrane region" description="Helical" evidence="5">
    <location>
        <begin position="18"/>
        <end position="44"/>
    </location>
</feature>
<name>A0A7W8QL56_9ACTN</name>
<evidence type="ECO:0000256" key="1">
    <source>
        <dbReference type="ARBA" id="ARBA00004651"/>
    </source>
</evidence>
<evidence type="ECO:0000256" key="3">
    <source>
        <dbReference type="ARBA" id="ARBA00022989"/>
    </source>
</evidence>
<dbReference type="GO" id="GO:0022857">
    <property type="term" value="F:transmembrane transporter activity"/>
    <property type="evidence" value="ECO:0007669"/>
    <property type="project" value="InterPro"/>
</dbReference>
<reference evidence="7 8" key="1">
    <citation type="submission" date="2020-08" db="EMBL/GenBank/DDBJ databases">
        <title>Sequencing the genomes of 1000 actinobacteria strains.</title>
        <authorList>
            <person name="Klenk H.-P."/>
        </authorList>
    </citation>
    <scope>NUCLEOTIDE SEQUENCE [LARGE SCALE GENOMIC DNA]</scope>
    <source>
        <strain evidence="7 8">DSM 44551</strain>
    </source>
</reference>
<feature type="transmembrane region" description="Helical" evidence="5">
    <location>
        <begin position="167"/>
        <end position="186"/>
    </location>
</feature>
<dbReference type="EMBL" id="JACHDB010000001">
    <property type="protein sequence ID" value="MBB5431496.1"/>
    <property type="molecule type" value="Genomic_DNA"/>
</dbReference>
<dbReference type="SUPFAM" id="SSF103473">
    <property type="entry name" value="MFS general substrate transporter"/>
    <property type="match status" value="1"/>
</dbReference>
<protein>
    <submittedName>
        <fullName evidence="7">MFS family permease</fullName>
    </submittedName>
</protein>
<feature type="transmembrane region" description="Helical" evidence="5">
    <location>
        <begin position="277"/>
        <end position="300"/>
    </location>
</feature>
<proteinExistence type="predicted"/>
<evidence type="ECO:0000259" key="6">
    <source>
        <dbReference type="PROSITE" id="PS50850"/>
    </source>
</evidence>
<dbReference type="PANTHER" id="PTHR42718">
    <property type="entry name" value="MAJOR FACILITATOR SUPERFAMILY MULTIDRUG TRANSPORTER MFSC"/>
    <property type="match status" value="1"/>
</dbReference>
<feature type="domain" description="Major facilitator superfamily (MFS) profile" evidence="6">
    <location>
        <begin position="1"/>
        <end position="321"/>
    </location>
</feature>
<dbReference type="InterPro" id="IPR020846">
    <property type="entry name" value="MFS_dom"/>
</dbReference>